<evidence type="ECO:0000313" key="3">
    <source>
        <dbReference type="Proteomes" id="UP001316803"/>
    </source>
</evidence>
<dbReference type="AlphaFoldDB" id="A0AAN8EH16"/>
<feature type="region of interest" description="Disordered" evidence="1">
    <location>
        <begin position="46"/>
        <end position="77"/>
    </location>
</feature>
<evidence type="ECO:0000256" key="1">
    <source>
        <dbReference type="SAM" id="MobiDB-lite"/>
    </source>
</evidence>
<feature type="compositionally biased region" description="Gly residues" evidence="1">
    <location>
        <begin position="286"/>
        <end position="308"/>
    </location>
</feature>
<feature type="compositionally biased region" description="Low complexity" evidence="1">
    <location>
        <begin position="309"/>
        <end position="332"/>
    </location>
</feature>
<feature type="compositionally biased region" description="Polar residues" evidence="1">
    <location>
        <begin position="338"/>
        <end position="349"/>
    </location>
</feature>
<keyword evidence="3" id="KW-1185">Reference proteome</keyword>
<feature type="compositionally biased region" description="Low complexity" evidence="1">
    <location>
        <begin position="350"/>
        <end position="366"/>
    </location>
</feature>
<dbReference type="Proteomes" id="UP001316803">
    <property type="component" value="Unassembled WGS sequence"/>
</dbReference>
<evidence type="ECO:0008006" key="4">
    <source>
        <dbReference type="Google" id="ProtNLM"/>
    </source>
</evidence>
<feature type="region of interest" description="Disordered" evidence="1">
    <location>
        <begin position="278"/>
        <end position="389"/>
    </location>
</feature>
<gene>
    <name evidence="2" type="ORF">OHC33_007756</name>
</gene>
<evidence type="ECO:0000313" key="2">
    <source>
        <dbReference type="EMBL" id="KAK5951338.1"/>
    </source>
</evidence>
<protein>
    <recommendedName>
        <fullName evidence="4">TRAF-type domain-containing protein</fullName>
    </recommendedName>
</protein>
<proteinExistence type="predicted"/>
<accession>A0AAN8EH16</accession>
<sequence length="389" mass="41964">MPCPDETCSRKTKRKHFVPEQCIHSSRVECDCGASIRLGRGEWIKHKDSECPNTNPTSPRSLEATAYADSEQQRPPKCPGAEFGCTDEIAPEDIETHTSSCPLARLAPALKKQSQLLQSLSDQLKMANLRNDVLETGFDRLSDLISTTIEPRLNRLSTAIETDPDTTTDTDIEEIPRNDLDFNLNLDVHQDFSSQNQTQTYHPTPSSHALTTRLTALESQTSTLQSHLTDLDARSSMSLMNETLRIREELAQINGAMYSTRAQVQWLLNRERMLGQRETTSMMGRGRQGQGQRQTGGSGSSGGNGSGGSATTPTPTSTAGASSGSSAAPGTQRPSMDRNMSSAWSTVSQAAAAGSTSGPSSAATSPMFSAARPSLRRLSGGSSQERVKL</sequence>
<organism evidence="2 3">
    <name type="scientific">Knufia fluminis</name>
    <dbReference type="NCBI Taxonomy" id="191047"/>
    <lineage>
        <taxon>Eukaryota</taxon>
        <taxon>Fungi</taxon>
        <taxon>Dikarya</taxon>
        <taxon>Ascomycota</taxon>
        <taxon>Pezizomycotina</taxon>
        <taxon>Eurotiomycetes</taxon>
        <taxon>Chaetothyriomycetidae</taxon>
        <taxon>Chaetothyriales</taxon>
        <taxon>Trichomeriaceae</taxon>
        <taxon>Knufia</taxon>
    </lineage>
</organism>
<dbReference type="EMBL" id="JAKLMC020000021">
    <property type="protein sequence ID" value="KAK5951338.1"/>
    <property type="molecule type" value="Genomic_DNA"/>
</dbReference>
<reference evidence="2 3" key="1">
    <citation type="submission" date="2022-12" db="EMBL/GenBank/DDBJ databases">
        <title>Genomic features and morphological characterization of a novel Knufia sp. strain isolated from spacecraft assembly facility.</title>
        <authorList>
            <person name="Teixeira M."/>
            <person name="Chander A.M."/>
            <person name="Stajich J.E."/>
            <person name="Venkateswaran K."/>
        </authorList>
    </citation>
    <scope>NUCLEOTIDE SEQUENCE [LARGE SCALE GENOMIC DNA]</scope>
    <source>
        <strain evidence="2 3">FJI-L2-BK-P2</strain>
    </source>
</reference>
<name>A0AAN8EH16_9EURO</name>
<comment type="caution">
    <text evidence="2">The sequence shown here is derived from an EMBL/GenBank/DDBJ whole genome shotgun (WGS) entry which is preliminary data.</text>
</comment>
<feature type="compositionally biased region" description="Polar residues" evidence="1">
    <location>
        <begin position="51"/>
        <end position="60"/>
    </location>
</feature>